<reference evidence="1 4" key="2">
    <citation type="submission" date="2022-05" db="EMBL/GenBank/DDBJ databases">
        <title>Genome Sequencing of Bee-Associated Microbes.</title>
        <authorList>
            <person name="Dunlap C."/>
        </authorList>
    </citation>
    <scope>NUCLEOTIDE SEQUENCE [LARGE SCALE GENOMIC DNA]</scope>
    <source>
        <strain evidence="1 4">NRRL B-23120</strain>
    </source>
</reference>
<evidence type="ECO:0000313" key="1">
    <source>
        <dbReference type="EMBL" id="MCY9598506.1"/>
    </source>
</evidence>
<dbReference type="Proteomes" id="UP000288943">
    <property type="component" value="Chromosome"/>
</dbReference>
<name>A0A410WRD9_9BACL</name>
<evidence type="ECO:0000313" key="4">
    <source>
        <dbReference type="Proteomes" id="UP001527202"/>
    </source>
</evidence>
<accession>A0A410WRD9</accession>
<reference evidence="2 3" key="1">
    <citation type="submission" date="2018-01" db="EMBL/GenBank/DDBJ databases">
        <title>The whole genome sequencing and assembly of Paenibacillus chitinolyticus KCCM 41400 strain.</title>
        <authorList>
            <person name="Kim J.-Y."/>
            <person name="Park M.-K."/>
            <person name="Lee Y.-J."/>
            <person name="Yi H."/>
            <person name="Bahn Y.-S."/>
            <person name="Kim J.F."/>
            <person name="Lee D.-W."/>
        </authorList>
    </citation>
    <scope>NUCLEOTIDE SEQUENCE [LARGE SCALE GENOMIC DNA]</scope>
    <source>
        <strain evidence="2 3">KCCM 41400</strain>
    </source>
</reference>
<dbReference type="EMBL" id="JAMDMJ010000031">
    <property type="protein sequence ID" value="MCY9598506.1"/>
    <property type="molecule type" value="Genomic_DNA"/>
</dbReference>
<organism evidence="2 3">
    <name type="scientific">Paenibacillus chitinolyticus</name>
    <dbReference type="NCBI Taxonomy" id="79263"/>
    <lineage>
        <taxon>Bacteria</taxon>
        <taxon>Bacillati</taxon>
        <taxon>Bacillota</taxon>
        <taxon>Bacilli</taxon>
        <taxon>Bacillales</taxon>
        <taxon>Paenibacillaceae</taxon>
        <taxon>Paenibacillus</taxon>
    </lineage>
</organism>
<dbReference type="GeneID" id="95374023"/>
<dbReference type="Proteomes" id="UP001527202">
    <property type="component" value="Unassembled WGS sequence"/>
</dbReference>
<dbReference type="AlphaFoldDB" id="A0A410WRD9"/>
<evidence type="ECO:0000313" key="2">
    <source>
        <dbReference type="EMBL" id="QAV16935.1"/>
    </source>
</evidence>
<sequence>MTPNLFLIEMYPTVSFSSEEVLGRILDVFESDEKLVPTHWGNDERIKVEYNRNEIIEKVKEGRITEIHLHRDKSIKYSGYFHVNLSNRSFLYFNFHKSLSKKHWSMVFEISDKISNIAKPRYGITNIFWPTTYPWNTENERNQIWMNLCSQPVPVEFLQNGPLGVGSRTYFSNDILELFGREYLKNSPGHVSELDWEGICMDVIEKPWEADSSELLNKWLQVMKYLETSGAIAVPKFSNNRMGATFSPSAAWQNYLNR</sequence>
<gene>
    <name evidence="1" type="ORF">M5X16_22400</name>
    <name evidence="2" type="ORF">PC41400_04235</name>
</gene>
<evidence type="ECO:0000313" key="3">
    <source>
        <dbReference type="Proteomes" id="UP000288943"/>
    </source>
</evidence>
<dbReference type="EMBL" id="CP026520">
    <property type="protein sequence ID" value="QAV16935.1"/>
    <property type="molecule type" value="Genomic_DNA"/>
</dbReference>
<dbReference type="OrthoDB" id="2658190at2"/>
<keyword evidence="4" id="KW-1185">Reference proteome</keyword>
<dbReference type="KEGG" id="pchi:PC41400_04235"/>
<proteinExistence type="predicted"/>
<protein>
    <submittedName>
        <fullName evidence="2">Uncharacterized protein</fullName>
    </submittedName>
</protein>
<dbReference type="RefSeq" id="WP_042232033.1">
    <property type="nucleotide sequence ID" value="NZ_CP026520.1"/>
</dbReference>